<gene>
    <name evidence="14" type="ORF">FWILDA_LOCUS122</name>
</gene>
<dbReference type="GO" id="GO:0002143">
    <property type="term" value="P:tRNA wobble position uridine thiolation"/>
    <property type="evidence" value="ECO:0007669"/>
    <property type="project" value="TreeGrafter"/>
</dbReference>
<dbReference type="EMBL" id="CAMKVN010000008">
    <property type="protein sequence ID" value="CAI2161587.1"/>
    <property type="molecule type" value="Genomic_DNA"/>
</dbReference>
<keyword evidence="8" id="KW-0067">ATP-binding</keyword>
<evidence type="ECO:0000313" key="14">
    <source>
        <dbReference type="EMBL" id="CAI2161587.1"/>
    </source>
</evidence>
<dbReference type="InterPro" id="IPR046884">
    <property type="entry name" value="MnmA-like_central"/>
</dbReference>
<dbReference type="Pfam" id="PF03054">
    <property type="entry name" value="tRNA_Me_trans"/>
    <property type="match status" value="1"/>
</dbReference>
<dbReference type="AlphaFoldDB" id="A0A9W4SAS8"/>
<evidence type="ECO:0000259" key="13">
    <source>
        <dbReference type="Pfam" id="PF20259"/>
    </source>
</evidence>
<organism evidence="14 15">
    <name type="scientific">Funneliformis geosporum</name>
    <dbReference type="NCBI Taxonomy" id="1117311"/>
    <lineage>
        <taxon>Eukaryota</taxon>
        <taxon>Fungi</taxon>
        <taxon>Fungi incertae sedis</taxon>
        <taxon>Mucoromycota</taxon>
        <taxon>Glomeromycotina</taxon>
        <taxon>Glomeromycetes</taxon>
        <taxon>Glomerales</taxon>
        <taxon>Glomeraceae</taxon>
        <taxon>Funneliformis</taxon>
    </lineage>
</organism>
<dbReference type="GO" id="GO:0004810">
    <property type="term" value="F:CCA tRNA nucleotidyltransferase activity"/>
    <property type="evidence" value="ECO:0007669"/>
    <property type="project" value="InterPro"/>
</dbReference>
<evidence type="ECO:0000256" key="7">
    <source>
        <dbReference type="ARBA" id="ARBA00022741"/>
    </source>
</evidence>
<evidence type="ECO:0000256" key="3">
    <source>
        <dbReference type="ARBA" id="ARBA00011953"/>
    </source>
</evidence>
<dbReference type="NCBIfam" id="TIGR00420">
    <property type="entry name" value="trmU"/>
    <property type="match status" value="1"/>
</dbReference>
<evidence type="ECO:0000259" key="12">
    <source>
        <dbReference type="Pfam" id="PF02568"/>
    </source>
</evidence>
<comment type="function">
    <text evidence="1">Catalyzes the 2-thiolation of uridine at the wobble position (U34) of mitochondrial tRNA(Lys), tRNA(Glu) and tRNA(Gln). Required for the formation of 5-taurinomethyl-2-thiouridine (tm5s2U) of mitochondrial tRNA(Lys), tRNA(Glu), and tRNA(Gln) at the wobble position. ATP is required to activate the C2 atom of the wobble base.</text>
</comment>
<feature type="domain" description="Thil AANH" evidence="12">
    <location>
        <begin position="3"/>
        <end position="38"/>
    </location>
</feature>
<feature type="domain" description="tRNA-specific 2-thiouridylase MnmA-like central" evidence="13">
    <location>
        <begin position="176"/>
        <end position="240"/>
    </location>
</feature>
<evidence type="ECO:0000256" key="6">
    <source>
        <dbReference type="ARBA" id="ARBA00022694"/>
    </source>
</evidence>
<evidence type="ECO:0000256" key="5">
    <source>
        <dbReference type="ARBA" id="ARBA00022679"/>
    </source>
</evidence>
<dbReference type="GO" id="GO:0016783">
    <property type="term" value="F:sulfurtransferase activity"/>
    <property type="evidence" value="ECO:0007669"/>
    <property type="project" value="InterPro"/>
</dbReference>
<dbReference type="InterPro" id="IPR014729">
    <property type="entry name" value="Rossmann-like_a/b/a_fold"/>
</dbReference>
<keyword evidence="4" id="KW-0820">tRNA-binding</keyword>
<dbReference type="Proteomes" id="UP001153678">
    <property type="component" value="Unassembled WGS sequence"/>
</dbReference>
<sequence length="277" mass="31673">MVSSGKIVLALSGGVDSAVAAYLLKKRGYEVIAVFMQNWDNYLGGQTVEICSQVQDWELKEGLTPNPDILCNSAIKFHYFVDYVKQKFAAGFIATGHYAKITHKEENYYLNKPKDNNKDQTYFLCLIDRGLLSKLIFPLADLTKKEVRQIAEEIGLNNAKKKDSTGICFIGEHKFEKFLNNYFPKKEGVIMDINKQEIVGKHPGIPYFTIGQRRNLRLKGQKNPCYVVAKNVKENIIYVVSEKEVFNYFNSTELTAKFRYRQPEIPVKVFPTKDSKG</sequence>
<dbReference type="InterPro" id="IPR023382">
    <property type="entry name" value="MnmA-like_central_sf"/>
</dbReference>
<dbReference type="SUPFAM" id="SSF52402">
    <property type="entry name" value="Adenine nucleotide alpha hydrolases-like"/>
    <property type="match status" value="1"/>
</dbReference>
<proteinExistence type="inferred from homology"/>
<dbReference type="OrthoDB" id="3685at2759"/>
<dbReference type="PANTHER" id="PTHR11933:SF5">
    <property type="entry name" value="MITOCHONDRIAL TRNA-SPECIFIC 2-THIOURIDYLASE 1"/>
    <property type="match status" value="1"/>
</dbReference>
<keyword evidence="9" id="KW-0694">RNA-binding</keyword>
<evidence type="ECO:0000256" key="2">
    <source>
        <dbReference type="ARBA" id="ARBA00006191"/>
    </source>
</evidence>
<dbReference type="Gene3D" id="3.40.50.620">
    <property type="entry name" value="HUPs"/>
    <property type="match status" value="2"/>
</dbReference>
<evidence type="ECO:0000256" key="1">
    <source>
        <dbReference type="ARBA" id="ARBA00003986"/>
    </source>
</evidence>
<keyword evidence="6" id="KW-0819">tRNA processing</keyword>
<dbReference type="GO" id="GO:0000049">
    <property type="term" value="F:tRNA binding"/>
    <property type="evidence" value="ECO:0007669"/>
    <property type="project" value="UniProtKB-KW"/>
</dbReference>
<comment type="similarity">
    <text evidence="2">Belongs to the MnmA/TRMU family.</text>
</comment>
<dbReference type="GO" id="GO:0005524">
    <property type="term" value="F:ATP binding"/>
    <property type="evidence" value="ECO:0007669"/>
    <property type="project" value="UniProtKB-KW"/>
</dbReference>
<dbReference type="PANTHER" id="PTHR11933">
    <property type="entry name" value="TRNA 5-METHYLAMINOMETHYL-2-THIOURIDYLATE -METHYLTRANSFERASE"/>
    <property type="match status" value="1"/>
</dbReference>
<dbReference type="EC" id="2.8.1.14" evidence="3"/>
<keyword evidence="10" id="KW-1015">Disulfide bond</keyword>
<dbReference type="Pfam" id="PF20259">
    <property type="entry name" value="tRNA_Me_trans_M"/>
    <property type="match status" value="1"/>
</dbReference>
<evidence type="ECO:0000256" key="4">
    <source>
        <dbReference type="ARBA" id="ARBA00022555"/>
    </source>
</evidence>
<keyword evidence="5" id="KW-0808">Transferase</keyword>
<keyword evidence="7" id="KW-0547">Nucleotide-binding</keyword>
<dbReference type="InterPro" id="IPR020536">
    <property type="entry name" value="ThiI_AANH"/>
</dbReference>
<keyword evidence="15" id="KW-1185">Reference proteome</keyword>
<evidence type="ECO:0000256" key="10">
    <source>
        <dbReference type="ARBA" id="ARBA00023157"/>
    </source>
</evidence>
<evidence type="ECO:0000256" key="8">
    <source>
        <dbReference type="ARBA" id="ARBA00022840"/>
    </source>
</evidence>
<dbReference type="FunFam" id="2.30.30.280:FF:000001">
    <property type="entry name" value="tRNA-specific 2-thiouridylase MnmA"/>
    <property type="match status" value="1"/>
</dbReference>
<comment type="catalytic activity">
    <reaction evidence="11">
        <text>5-taurinomethyluridine(34) in tRNA + S-sulfanyl-L-cysteinyl-[protein] + AH2 + ATP = 5-taurinomethyl-2-thiouridine(34) in tRNA + L-cysteinyl-[protein] + A + AMP + diphosphate + H(+)</text>
        <dbReference type="Rhea" id="RHEA:47040"/>
        <dbReference type="Rhea" id="RHEA-COMP:10131"/>
        <dbReference type="Rhea" id="RHEA-COMP:11726"/>
        <dbReference type="Rhea" id="RHEA-COMP:11732"/>
        <dbReference type="Rhea" id="RHEA-COMP:11733"/>
        <dbReference type="ChEBI" id="CHEBI:13193"/>
        <dbReference type="ChEBI" id="CHEBI:15378"/>
        <dbReference type="ChEBI" id="CHEBI:17499"/>
        <dbReference type="ChEBI" id="CHEBI:29950"/>
        <dbReference type="ChEBI" id="CHEBI:30616"/>
        <dbReference type="ChEBI" id="CHEBI:33019"/>
        <dbReference type="ChEBI" id="CHEBI:61963"/>
        <dbReference type="ChEBI" id="CHEBI:87171"/>
        <dbReference type="ChEBI" id="CHEBI:87172"/>
        <dbReference type="ChEBI" id="CHEBI:456215"/>
        <dbReference type="EC" id="2.8.1.14"/>
    </reaction>
</comment>
<name>A0A9W4SAS8_9GLOM</name>
<protein>
    <recommendedName>
        <fullName evidence="3">tRNA-5-taurinomethyluridine 2-sulfurtransferase</fullName>
        <ecNumber evidence="3">2.8.1.14</ecNumber>
    </recommendedName>
</protein>
<evidence type="ECO:0000256" key="9">
    <source>
        <dbReference type="ARBA" id="ARBA00022884"/>
    </source>
</evidence>
<dbReference type="Pfam" id="PF02568">
    <property type="entry name" value="ThiI"/>
    <property type="match status" value="1"/>
</dbReference>
<evidence type="ECO:0000256" key="11">
    <source>
        <dbReference type="ARBA" id="ARBA00049564"/>
    </source>
</evidence>
<reference evidence="14" key="1">
    <citation type="submission" date="2022-08" db="EMBL/GenBank/DDBJ databases">
        <authorList>
            <person name="Kallberg Y."/>
            <person name="Tangrot J."/>
            <person name="Rosling A."/>
        </authorList>
    </citation>
    <scope>NUCLEOTIDE SEQUENCE</scope>
    <source>
        <strain evidence="14">Wild A</strain>
    </source>
</reference>
<comment type="caution">
    <text evidence="14">The sequence shown here is derived from an EMBL/GenBank/DDBJ whole genome shotgun (WGS) entry which is preliminary data.</text>
</comment>
<accession>A0A9W4SAS8</accession>
<dbReference type="InterPro" id="IPR004506">
    <property type="entry name" value="MnmA-like"/>
</dbReference>
<evidence type="ECO:0000313" key="15">
    <source>
        <dbReference type="Proteomes" id="UP001153678"/>
    </source>
</evidence>
<dbReference type="Gene3D" id="2.30.30.280">
    <property type="entry name" value="Adenine nucleotide alpha hydrolases-like domains"/>
    <property type="match status" value="1"/>
</dbReference>
<dbReference type="CDD" id="cd01998">
    <property type="entry name" value="MnmA_TRMU-like"/>
    <property type="match status" value="1"/>
</dbReference>